<dbReference type="EMBL" id="JAINUF010000019">
    <property type="protein sequence ID" value="KAJ8336866.1"/>
    <property type="molecule type" value="Genomic_DNA"/>
</dbReference>
<organism evidence="2 3">
    <name type="scientific">Synaphobranchus kaupii</name>
    <name type="common">Kaup's arrowtooth eel</name>
    <dbReference type="NCBI Taxonomy" id="118154"/>
    <lineage>
        <taxon>Eukaryota</taxon>
        <taxon>Metazoa</taxon>
        <taxon>Chordata</taxon>
        <taxon>Craniata</taxon>
        <taxon>Vertebrata</taxon>
        <taxon>Euteleostomi</taxon>
        <taxon>Actinopterygii</taxon>
        <taxon>Neopterygii</taxon>
        <taxon>Teleostei</taxon>
        <taxon>Anguilliformes</taxon>
        <taxon>Synaphobranchidae</taxon>
        <taxon>Synaphobranchus</taxon>
    </lineage>
</organism>
<keyword evidence="3" id="KW-1185">Reference proteome</keyword>
<reference evidence="2" key="1">
    <citation type="journal article" date="2023" name="Science">
        <title>Genome structures resolve the early diversification of teleost fishes.</title>
        <authorList>
            <person name="Parey E."/>
            <person name="Louis A."/>
            <person name="Montfort J."/>
            <person name="Bouchez O."/>
            <person name="Roques C."/>
            <person name="Iampietro C."/>
            <person name="Lluch J."/>
            <person name="Castinel A."/>
            <person name="Donnadieu C."/>
            <person name="Desvignes T."/>
            <person name="Floi Bucao C."/>
            <person name="Jouanno E."/>
            <person name="Wen M."/>
            <person name="Mejri S."/>
            <person name="Dirks R."/>
            <person name="Jansen H."/>
            <person name="Henkel C."/>
            <person name="Chen W.J."/>
            <person name="Zahm M."/>
            <person name="Cabau C."/>
            <person name="Klopp C."/>
            <person name="Thompson A.W."/>
            <person name="Robinson-Rechavi M."/>
            <person name="Braasch I."/>
            <person name="Lecointre G."/>
            <person name="Bobe J."/>
            <person name="Postlethwait J.H."/>
            <person name="Berthelot C."/>
            <person name="Roest Crollius H."/>
            <person name="Guiguen Y."/>
        </authorList>
    </citation>
    <scope>NUCLEOTIDE SEQUENCE</scope>
    <source>
        <strain evidence="2">WJC10195</strain>
    </source>
</reference>
<sequence>MVPGNKREARHRQTGVKPSEPGGVDLRRPAPILPPECRTSHGASRGPFLPDRGNPTVRRPAAAACPVIKTAASSSVISGSPAYLLTTKVPDPPLPRRRQKNRAPCREGRWNAARGHPGTTPRPVITPARPPRPCPGSGLLSARGLKETRGDAPRPDGAL</sequence>
<protein>
    <submittedName>
        <fullName evidence="2">Uncharacterized protein</fullName>
    </submittedName>
</protein>
<accession>A0A9Q1EDM4</accession>
<evidence type="ECO:0000256" key="1">
    <source>
        <dbReference type="SAM" id="MobiDB-lite"/>
    </source>
</evidence>
<evidence type="ECO:0000313" key="3">
    <source>
        <dbReference type="Proteomes" id="UP001152622"/>
    </source>
</evidence>
<feature type="region of interest" description="Disordered" evidence="1">
    <location>
        <begin position="84"/>
        <end position="159"/>
    </location>
</feature>
<feature type="compositionally biased region" description="Basic and acidic residues" evidence="1">
    <location>
        <begin position="144"/>
        <end position="159"/>
    </location>
</feature>
<evidence type="ECO:0000313" key="2">
    <source>
        <dbReference type="EMBL" id="KAJ8336866.1"/>
    </source>
</evidence>
<dbReference type="AlphaFoldDB" id="A0A9Q1EDM4"/>
<gene>
    <name evidence="2" type="ORF">SKAU_G00380860</name>
</gene>
<proteinExistence type="predicted"/>
<comment type="caution">
    <text evidence="2">The sequence shown here is derived from an EMBL/GenBank/DDBJ whole genome shotgun (WGS) entry which is preliminary data.</text>
</comment>
<dbReference type="Proteomes" id="UP001152622">
    <property type="component" value="Chromosome 19"/>
</dbReference>
<feature type="region of interest" description="Disordered" evidence="1">
    <location>
        <begin position="1"/>
        <end position="58"/>
    </location>
</feature>
<name>A0A9Q1EDM4_SYNKA</name>